<reference evidence="1 2" key="1">
    <citation type="submission" date="2019-10" db="EMBL/GenBank/DDBJ databases">
        <title>Genomic and transcriptomic insights into the perfect genentic adaptation of a filamentous nitrogen-fixing cyanobacterium to rice fields.</title>
        <authorList>
            <person name="Chen Z."/>
        </authorList>
    </citation>
    <scope>NUCLEOTIDE SEQUENCE [LARGE SCALE GENOMIC DNA]</scope>
    <source>
        <strain evidence="1">CCNUC1</strain>
    </source>
</reference>
<sequence length="40" mass="4293">MGLISIGRRFSIPVTLSIKIADEVLITTTKIPAANPVELN</sequence>
<protein>
    <submittedName>
        <fullName evidence="1">Uncharacterized protein</fullName>
    </submittedName>
</protein>
<name>A0A5P8VVT9_9NOSO</name>
<evidence type="ECO:0000313" key="2">
    <source>
        <dbReference type="Proteomes" id="UP000326678"/>
    </source>
</evidence>
<accession>A0A5P8VVT9</accession>
<dbReference type="KEGG" id="nsh:GXM_01946"/>
<dbReference type="EMBL" id="CP045226">
    <property type="protein sequence ID" value="QFS44471.1"/>
    <property type="molecule type" value="Genomic_DNA"/>
</dbReference>
<keyword evidence="2" id="KW-1185">Reference proteome</keyword>
<gene>
    <name evidence="1" type="ORF">GXM_01946</name>
</gene>
<organism evidence="1 2">
    <name type="scientific">Nostoc sphaeroides CCNUC1</name>
    <dbReference type="NCBI Taxonomy" id="2653204"/>
    <lineage>
        <taxon>Bacteria</taxon>
        <taxon>Bacillati</taxon>
        <taxon>Cyanobacteriota</taxon>
        <taxon>Cyanophyceae</taxon>
        <taxon>Nostocales</taxon>
        <taxon>Nostocaceae</taxon>
        <taxon>Nostoc</taxon>
    </lineage>
</organism>
<proteinExistence type="predicted"/>
<dbReference type="Proteomes" id="UP000326678">
    <property type="component" value="Chromosome Gxm1"/>
</dbReference>
<dbReference type="AlphaFoldDB" id="A0A5P8VVT9"/>
<evidence type="ECO:0000313" key="1">
    <source>
        <dbReference type="EMBL" id="QFS44471.1"/>
    </source>
</evidence>